<feature type="transmembrane region" description="Helical" evidence="7">
    <location>
        <begin position="111"/>
        <end position="131"/>
    </location>
</feature>
<feature type="transmembrane region" description="Helical" evidence="7">
    <location>
        <begin position="404"/>
        <end position="427"/>
    </location>
</feature>
<dbReference type="GO" id="GO:0005886">
    <property type="term" value="C:plasma membrane"/>
    <property type="evidence" value="ECO:0007669"/>
    <property type="project" value="UniProtKB-SubCell"/>
</dbReference>
<dbReference type="Proteomes" id="UP000293296">
    <property type="component" value="Chromosome"/>
</dbReference>
<feature type="transmembrane region" description="Helical" evidence="7">
    <location>
        <begin position="81"/>
        <end position="105"/>
    </location>
</feature>
<keyword evidence="5 7" id="KW-1133">Transmembrane helix</keyword>
<feature type="transmembrane region" description="Helical" evidence="7">
    <location>
        <begin position="270"/>
        <end position="294"/>
    </location>
</feature>
<keyword evidence="4 7" id="KW-0812">Transmembrane</keyword>
<dbReference type="Pfam" id="PF07690">
    <property type="entry name" value="MFS_1"/>
    <property type="match status" value="2"/>
</dbReference>
<keyword evidence="10" id="KW-1185">Reference proteome</keyword>
<evidence type="ECO:0000256" key="5">
    <source>
        <dbReference type="ARBA" id="ARBA00022989"/>
    </source>
</evidence>
<evidence type="ECO:0000256" key="4">
    <source>
        <dbReference type="ARBA" id="ARBA00022692"/>
    </source>
</evidence>
<keyword evidence="6 7" id="KW-0472">Membrane</keyword>
<evidence type="ECO:0000259" key="8">
    <source>
        <dbReference type="PROSITE" id="PS50850"/>
    </source>
</evidence>
<dbReference type="PANTHER" id="PTHR42718:SF46">
    <property type="entry name" value="BLR6921 PROTEIN"/>
    <property type="match status" value="1"/>
</dbReference>
<reference evidence="9 10" key="1">
    <citation type="submission" date="2018-02" db="EMBL/GenBank/DDBJ databases">
        <title>Genome sequence of Desulfovibrio carbinolicus DSM 3852.</title>
        <authorList>
            <person name="Wilbanks E."/>
            <person name="Skennerton C.T."/>
            <person name="Orphan V.J."/>
        </authorList>
    </citation>
    <scope>NUCLEOTIDE SEQUENCE [LARGE SCALE GENOMIC DNA]</scope>
    <source>
        <strain evidence="9 10">DSM 3852</strain>
    </source>
</reference>
<feature type="transmembrane region" description="Helical" evidence="7">
    <location>
        <begin position="362"/>
        <end position="383"/>
    </location>
</feature>
<evidence type="ECO:0000256" key="2">
    <source>
        <dbReference type="ARBA" id="ARBA00022448"/>
    </source>
</evidence>
<dbReference type="InterPro" id="IPR020846">
    <property type="entry name" value="MFS_dom"/>
</dbReference>
<feature type="transmembrane region" description="Helical" evidence="7">
    <location>
        <begin position="169"/>
        <end position="189"/>
    </location>
</feature>
<dbReference type="InterPro" id="IPR036259">
    <property type="entry name" value="MFS_trans_sf"/>
</dbReference>
<organism evidence="9 10">
    <name type="scientific">Solidesulfovibrio carbinolicus</name>
    <dbReference type="NCBI Taxonomy" id="296842"/>
    <lineage>
        <taxon>Bacteria</taxon>
        <taxon>Pseudomonadati</taxon>
        <taxon>Thermodesulfobacteriota</taxon>
        <taxon>Desulfovibrionia</taxon>
        <taxon>Desulfovibrionales</taxon>
        <taxon>Desulfovibrionaceae</taxon>
        <taxon>Solidesulfovibrio</taxon>
    </lineage>
</organism>
<dbReference type="PROSITE" id="PS50850">
    <property type="entry name" value="MFS"/>
    <property type="match status" value="1"/>
</dbReference>
<dbReference type="AlphaFoldDB" id="A0A4P6HHC1"/>
<dbReference type="GO" id="GO:0022857">
    <property type="term" value="F:transmembrane transporter activity"/>
    <property type="evidence" value="ECO:0007669"/>
    <property type="project" value="InterPro"/>
</dbReference>
<feature type="transmembrane region" description="Helical" evidence="7">
    <location>
        <begin position="331"/>
        <end position="350"/>
    </location>
</feature>
<comment type="subcellular location">
    <subcellularLocation>
        <location evidence="1">Cell membrane</location>
        <topology evidence="1">Multi-pass membrane protein</topology>
    </subcellularLocation>
</comment>
<evidence type="ECO:0000256" key="7">
    <source>
        <dbReference type="SAM" id="Phobius"/>
    </source>
</evidence>
<accession>A0A4P6HHC1</accession>
<feature type="transmembrane region" description="Helical" evidence="7">
    <location>
        <begin position="300"/>
        <end position="319"/>
    </location>
</feature>
<dbReference type="OrthoDB" id="9807274at2"/>
<evidence type="ECO:0000256" key="3">
    <source>
        <dbReference type="ARBA" id="ARBA00022475"/>
    </source>
</evidence>
<dbReference type="Gene3D" id="1.20.1720.10">
    <property type="entry name" value="Multidrug resistance protein D"/>
    <property type="match status" value="1"/>
</dbReference>
<feature type="domain" description="Major facilitator superfamily (MFS) profile" evidence="8">
    <location>
        <begin position="15"/>
        <end position="508"/>
    </location>
</feature>
<feature type="transmembrane region" description="Helical" evidence="7">
    <location>
        <begin position="138"/>
        <end position="157"/>
    </location>
</feature>
<feature type="transmembrane region" description="Helical" evidence="7">
    <location>
        <begin position="50"/>
        <end position="69"/>
    </location>
</feature>
<dbReference type="InterPro" id="IPR011701">
    <property type="entry name" value="MFS"/>
</dbReference>
<dbReference type="RefSeq" id="WP_129349172.1">
    <property type="nucleotide sequence ID" value="NZ_CP026538.1"/>
</dbReference>
<feature type="transmembrane region" description="Helical" evidence="7">
    <location>
        <begin position="232"/>
        <end position="249"/>
    </location>
</feature>
<feature type="transmembrane region" description="Helical" evidence="7">
    <location>
        <begin position="12"/>
        <end position="30"/>
    </location>
</feature>
<keyword evidence="2" id="KW-0813">Transport</keyword>
<feature type="transmembrane region" description="Helical" evidence="7">
    <location>
        <begin position="201"/>
        <end position="220"/>
    </location>
</feature>
<dbReference type="CDD" id="cd17321">
    <property type="entry name" value="MFS_MMR_MDR_like"/>
    <property type="match status" value="1"/>
</dbReference>
<name>A0A4P6HHC1_9BACT</name>
<evidence type="ECO:0000256" key="6">
    <source>
        <dbReference type="ARBA" id="ARBA00023136"/>
    </source>
</evidence>
<evidence type="ECO:0000313" key="10">
    <source>
        <dbReference type="Proteomes" id="UP000293296"/>
    </source>
</evidence>
<evidence type="ECO:0000313" key="9">
    <source>
        <dbReference type="EMBL" id="QAZ66155.1"/>
    </source>
</evidence>
<protein>
    <recommendedName>
        <fullName evidence="8">Major facilitator superfamily (MFS) profile domain-containing protein</fullName>
    </recommendedName>
</protein>
<feature type="transmembrane region" description="Helical" evidence="7">
    <location>
        <begin position="482"/>
        <end position="504"/>
    </location>
</feature>
<keyword evidence="3" id="KW-1003">Cell membrane</keyword>
<dbReference type="PANTHER" id="PTHR42718">
    <property type="entry name" value="MAJOR FACILITATOR SUPERFAMILY MULTIDRUG TRANSPORTER MFSC"/>
    <property type="match status" value="1"/>
</dbReference>
<proteinExistence type="predicted"/>
<dbReference type="SUPFAM" id="SSF103473">
    <property type="entry name" value="MFS general substrate transporter"/>
    <property type="match status" value="1"/>
</dbReference>
<evidence type="ECO:0000256" key="1">
    <source>
        <dbReference type="ARBA" id="ARBA00004651"/>
    </source>
</evidence>
<dbReference type="KEGG" id="dcb:C3Y92_02430"/>
<sequence length="523" mass="54056">MSETNSRANASAWGILAAMGFGALIAQMFSTVIGPALPTIKDDLDLSLSMQAWTITSYSLAFGTALIAGGRLGDLVGEVRMIVIGYMVFGGGLILSAVATSGLLMVSGRTVQGIGIGISAPATLSIVVNAFSASRCGFAVGVWGFAHGFGLLVGPIFAGYMLDLLSWRWVFWLAVPLTTAVILVTLAATRNYCSVLSSGRYDIIGLVLGGLGITLVTYGLQNASNGWGTPNTWGTLAVGVVLLALFGVVETRTDCPLIDFSLWRERLFSGAFFAESAVGFVYIPMLTVVGSLFFIEVLGYSPVMASWVIVITTGACMVLEPPAGRLIDHIGPGIPIVAALAMQAVALFWMGTFCPETTLGELIIPLALMGAGVGIALPACNAAGMRTLKPEQAGMGSGLLQMTFNVPAALGAALVTSIMGSHCLAKVGAVLAGKPYLQQGLEYAQAIKDGNDAAAAAILKSLPSNSAAMVENAMVSAQASTIAMSMTVLGSIALVGAIMALLIIGRRRCPEENPLAGSVQDQE</sequence>
<gene>
    <name evidence="9" type="ORF">C3Y92_02430</name>
</gene>
<dbReference type="EMBL" id="CP026538">
    <property type="protein sequence ID" value="QAZ66155.1"/>
    <property type="molecule type" value="Genomic_DNA"/>
</dbReference>
<dbReference type="Gene3D" id="1.20.1250.20">
    <property type="entry name" value="MFS general substrate transporter like domains"/>
    <property type="match status" value="1"/>
</dbReference>